<comment type="caution">
    <text evidence="1">The sequence shown here is derived from an EMBL/GenBank/DDBJ whole genome shotgun (WGS) entry which is preliminary data.</text>
</comment>
<name>X1PQ49_9ZZZZ</name>
<dbReference type="AlphaFoldDB" id="X1PQ49"/>
<reference evidence="1" key="1">
    <citation type="journal article" date="2014" name="Front. Microbiol.">
        <title>High frequency of phylogenetically diverse reductive dehalogenase-homologous genes in deep subseafloor sedimentary metagenomes.</title>
        <authorList>
            <person name="Kawai M."/>
            <person name="Futagami T."/>
            <person name="Toyoda A."/>
            <person name="Takaki Y."/>
            <person name="Nishi S."/>
            <person name="Hori S."/>
            <person name="Arai W."/>
            <person name="Tsubouchi T."/>
            <person name="Morono Y."/>
            <person name="Uchiyama I."/>
            <person name="Ito T."/>
            <person name="Fujiyama A."/>
            <person name="Inagaki F."/>
            <person name="Takami H."/>
        </authorList>
    </citation>
    <scope>NUCLEOTIDE SEQUENCE</scope>
    <source>
        <strain evidence="1">Expedition CK06-06</strain>
    </source>
</reference>
<proteinExistence type="predicted"/>
<protein>
    <submittedName>
        <fullName evidence="1">Uncharacterized protein</fullName>
    </submittedName>
</protein>
<evidence type="ECO:0000313" key="1">
    <source>
        <dbReference type="EMBL" id="GAI44646.1"/>
    </source>
</evidence>
<feature type="non-terminal residue" evidence="1">
    <location>
        <position position="1"/>
    </location>
</feature>
<sequence length="29" mass="2938">AEVVMTSPCLDGSGSRGDMALTLTVAIWG</sequence>
<accession>X1PQ49</accession>
<organism evidence="1">
    <name type="scientific">marine sediment metagenome</name>
    <dbReference type="NCBI Taxonomy" id="412755"/>
    <lineage>
        <taxon>unclassified sequences</taxon>
        <taxon>metagenomes</taxon>
        <taxon>ecological metagenomes</taxon>
    </lineage>
</organism>
<gene>
    <name evidence="1" type="ORF">S06H3_46925</name>
</gene>
<dbReference type="EMBL" id="BARV01029430">
    <property type="protein sequence ID" value="GAI44646.1"/>
    <property type="molecule type" value="Genomic_DNA"/>
</dbReference>